<reference evidence="5" key="1">
    <citation type="submission" date="2022-04" db="EMBL/GenBank/DDBJ databases">
        <title>Carnegiea gigantea Genome sequencing and assembly v2.</title>
        <authorList>
            <person name="Copetti D."/>
            <person name="Sanderson M.J."/>
            <person name="Burquez A."/>
            <person name="Wojciechowski M.F."/>
        </authorList>
    </citation>
    <scope>NUCLEOTIDE SEQUENCE</scope>
    <source>
        <strain evidence="5">SGP5-SGP5p</strain>
        <tissue evidence="5">Aerial part</tissue>
    </source>
</reference>
<dbReference type="PANTHER" id="PTHR31636">
    <property type="entry name" value="OSJNBA0084A10.13 PROTEIN-RELATED"/>
    <property type="match status" value="1"/>
</dbReference>
<evidence type="ECO:0000256" key="2">
    <source>
        <dbReference type="ARBA" id="ARBA00023163"/>
    </source>
</evidence>
<comment type="caution">
    <text evidence="5">The sequence shown here is derived from an EMBL/GenBank/DDBJ whole genome shotgun (WGS) entry which is preliminary data.</text>
</comment>
<dbReference type="Proteomes" id="UP001153076">
    <property type="component" value="Unassembled WGS sequence"/>
</dbReference>
<keyword evidence="6" id="KW-1185">Reference proteome</keyword>
<dbReference type="PROSITE" id="PS50985">
    <property type="entry name" value="GRAS"/>
    <property type="match status" value="1"/>
</dbReference>
<comment type="similarity">
    <text evidence="3">Belongs to the GRAS family.</text>
</comment>
<proteinExistence type="inferred from homology"/>
<feature type="region of interest" description="SAW" evidence="3">
    <location>
        <begin position="590"/>
        <end position="657"/>
    </location>
</feature>
<dbReference type="EMBL" id="JAKOGI010000003">
    <property type="protein sequence ID" value="KAJ8452600.1"/>
    <property type="molecule type" value="Genomic_DNA"/>
</dbReference>
<organism evidence="5 6">
    <name type="scientific">Carnegiea gigantea</name>
    <dbReference type="NCBI Taxonomy" id="171969"/>
    <lineage>
        <taxon>Eukaryota</taxon>
        <taxon>Viridiplantae</taxon>
        <taxon>Streptophyta</taxon>
        <taxon>Embryophyta</taxon>
        <taxon>Tracheophyta</taxon>
        <taxon>Spermatophyta</taxon>
        <taxon>Magnoliopsida</taxon>
        <taxon>eudicotyledons</taxon>
        <taxon>Gunneridae</taxon>
        <taxon>Pentapetalae</taxon>
        <taxon>Caryophyllales</taxon>
        <taxon>Cactineae</taxon>
        <taxon>Cactaceae</taxon>
        <taxon>Cactoideae</taxon>
        <taxon>Echinocereeae</taxon>
        <taxon>Carnegiea</taxon>
    </lineage>
</organism>
<gene>
    <name evidence="5" type="ORF">Cgig2_004936</name>
</gene>
<evidence type="ECO:0000256" key="3">
    <source>
        <dbReference type="PROSITE-ProRule" id="PRU01191"/>
    </source>
</evidence>
<feature type="compositionally biased region" description="Low complexity" evidence="4">
    <location>
        <begin position="121"/>
        <end position="142"/>
    </location>
</feature>
<comment type="caution">
    <text evidence="3">Lacks conserved residue(s) required for the propagation of feature annotation.</text>
</comment>
<feature type="compositionally biased region" description="Basic residues" evidence="4">
    <location>
        <begin position="205"/>
        <end position="215"/>
    </location>
</feature>
<feature type="short sequence motif" description="VHIID" evidence="3">
    <location>
        <begin position="402"/>
        <end position="406"/>
    </location>
</feature>
<protein>
    <submittedName>
        <fullName evidence="5">Uncharacterized protein</fullName>
    </submittedName>
</protein>
<evidence type="ECO:0000256" key="4">
    <source>
        <dbReference type="SAM" id="MobiDB-lite"/>
    </source>
</evidence>
<dbReference type="InterPro" id="IPR005202">
    <property type="entry name" value="TF_GRAS"/>
</dbReference>
<feature type="region of interest" description="Leucine repeat I (LRI)" evidence="3">
    <location>
        <begin position="292"/>
        <end position="352"/>
    </location>
</feature>
<keyword evidence="1" id="KW-0805">Transcription regulation</keyword>
<keyword evidence="2" id="KW-0804">Transcription</keyword>
<accession>A0A9Q1KZ77</accession>
<dbReference type="Pfam" id="PF03514">
    <property type="entry name" value="GRAS"/>
    <property type="match status" value="1"/>
</dbReference>
<feature type="region of interest" description="Leucine repeat II (LRII)" evidence="3">
    <location>
        <begin position="452"/>
        <end position="484"/>
    </location>
</feature>
<sequence length="657" mass="73866">MDSVLVDPEFMKNLYKFKPELLSNFSMNPNGDIFQTLHSENDPSQFLSFDEGTCLNSCNSQQVPDFPDACLKFISDILLEEGLDANPASAQALEATEKSLYDALGLGEPYPLSCDHFAPSISRSIESPDDSSSNKSYSSNPEIHGSYATAETSFESNPNCVLDQPQLNSFPALHQISRSLVELGSQPSELSFDDAGSARVEKKGKSTKGSRRKESRQREGEACYEGGRSHKVQASFNDDYYEMEQYDDVVLLCNNELTGNSCFNTGKSSPEEGRRRLQRSRGKKQNSLADEVDLMTLLTQCAQAVSSFDLRGANELLRQIRQHASPYGGSIQRLGHHVANALEARIAGTGSTVSTNLVDAKFSASDFLKAYRLYVSAVPFRRMSFFLANCSIAKLAEKATKIHIIDFGVFLGLQWPCFIQHLSKRPNGPPKLRITGIDYPQQGFRPAQRVEATGHRLSGYCERFGVPFSYQGIAQKWETIQPEDLKIEQDELVIVNCMFRSGTLLDETVEANSPRDAFLALVRKLNPSLFIHGVVNGTFNAPFFVTRFREALFHYSSVFDVSEETIPREAHERFLIESEIYGKEVFNVVACEGAERVQRPETYKQWQVRTTRAGLRQVALDQELMEKAMAMVKANYHKDFMVDIDRHWMLQVSLMHR</sequence>
<evidence type="ECO:0000256" key="1">
    <source>
        <dbReference type="ARBA" id="ARBA00023015"/>
    </source>
</evidence>
<name>A0A9Q1KZ77_9CARY</name>
<feature type="region of interest" description="VHIID" evidence="3">
    <location>
        <begin position="371"/>
        <end position="436"/>
    </location>
</feature>
<feature type="region of interest" description="Disordered" evidence="4">
    <location>
        <begin position="190"/>
        <end position="226"/>
    </location>
</feature>
<evidence type="ECO:0000313" key="6">
    <source>
        <dbReference type="Proteomes" id="UP001153076"/>
    </source>
</evidence>
<dbReference type="AlphaFoldDB" id="A0A9Q1KZ77"/>
<feature type="region of interest" description="Disordered" evidence="4">
    <location>
        <begin position="262"/>
        <end position="285"/>
    </location>
</feature>
<feature type="region of interest" description="Disordered" evidence="4">
    <location>
        <begin position="121"/>
        <end position="144"/>
    </location>
</feature>
<dbReference type="OrthoDB" id="47276at2759"/>
<evidence type="ECO:0000313" key="5">
    <source>
        <dbReference type="EMBL" id="KAJ8452600.1"/>
    </source>
</evidence>